<keyword evidence="2" id="KW-1185">Reference proteome</keyword>
<organism evidence="1 2">
    <name type="scientific">Anisakis simplex</name>
    <name type="common">Herring worm</name>
    <dbReference type="NCBI Taxonomy" id="6269"/>
    <lineage>
        <taxon>Eukaryota</taxon>
        <taxon>Metazoa</taxon>
        <taxon>Ecdysozoa</taxon>
        <taxon>Nematoda</taxon>
        <taxon>Chromadorea</taxon>
        <taxon>Rhabditida</taxon>
        <taxon>Spirurina</taxon>
        <taxon>Ascaridomorpha</taxon>
        <taxon>Ascaridoidea</taxon>
        <taxon>Anisakidae</taxon>
        <taxon>Anisakis</taxon>
        <taxon>Anisakis simplex complex</taxon>
    </lineage>
</organism>
<sequence length="145" mass="16507">MTSSEKIDKKFGFPRWRSNDALTASLTASNGNVPIPPDSTIPEHRLLKRQQAEQTAAQQIKVLRLEKDLAKKLQKGKSLDSLIIQLDYQPWYDENQIRQAISRESIADFDATRKRFEYGQQAYLPEMTSPSTVSGRHSKSITQSI</sequence>
<accession>A0A3P6RQD2</accession>
<dbReference type="EMBL" id="UYRR01031033">
    <property type="protein sequence ID" value="VDK44138.1"/>
    <property type="molecule type" value="Genomic_DNA"/>
</dbReference>
<protein>
    <submittedName>
        <fullName evidence="1">Uncharacterized protein</fullName>
    </submittedName>
</protein>
<dbReference type="AlphaFoldDB" id="A0A3P6RQD2"/>
<gene>
    <name evidence="1" type="ORF">ASIM_LOCUS11012</name>
</gene>
<dbReference type="Proteomes" id="UP000267096">
    <property type="component" value="Unassembled WGS sequence"/>
</dbReference>
<name>A0A3P6RQD2_ANISI</name>
<evidence type="ECO:0000313" key="1">
    <source>
        <dbReference type="EMBL" id="VDK44138.1"/>
    </source>
</evidence>
<evidence type="ECO:0000313" key="2">
    <source>
        <dbReference type="Proteomes" id="UP000267096"/>
    </source>
</evidence>
<reference evidence="1 2" key="1">
    <citation type="submission" date="2018-11" db="EMBL/GenBank/DDBJ databases">
        <authorList>
            <consortium name="Pathogen Informatics"/>
        </authorList>
    </citation>
    <scope>NUCLEOTIDE SEQUENCE [LARGE SCALE GENOMIC DNA]</scope>
</reference>
<proteinExistence type="predicted"/>
<dbReference type="OrthoDB" id="5860066at2759"/>